<evidence type="ECO:0000313" key="4">
    <source>
        <dbReference type="EMBL" id="KAF9524983.1"/>
    </source>
</evidence>
<feature type="transmembrane region" description="Helical" evidence="2">
    <location>
        <begin position="253"/>
        <end position="279"/>
    </location>
</feature>
<keyword evidence="2" id="KW-1133">Transmembrane helix</keyword>
<feature type="compositionally biased region" description="Basic and acidic residues" evidence="1">
    <location>
        <begin position="423"/>
        <end position="433"/>
    </location>
</feature>
<proteinExistence type="predicted"/>
<evidence type="ECO:0000256" key="2">
    <source>
        <dbReference type="SAM" id="Phobius"/>
    </source>
</evidence>
<keyword evidence="2" id="KW-0812">Transmembrane</keyword>
<keyword evidence="5" id="KW-1185">Reference proteome</keyword>
<feature type="compositionally biased region" description="Low complexity" evidence="1">
    <location>
        <begin position="345"/>
        <end position="367"/>
    </location>
</feature>
<evidence type="ECO:0000256" key="3">
    <source>
        <dbReference type="SAM" id="SignalP"/>
    </source>
</evidence>
<feature type="compositionally biased region" description="Pro residues" evidence="1">
    <location>
        <begin position="458"/>
        <end position="472"/>
    </location>
</feature>
<dbReference type="EMBL" id="MU157890">
    <property type="protein sequence ID" value="KAF9524983.1"/>
    <property type="molecule type" value="Genomic_DNA"/>
</dbReference>
<feature type="chain" id="PRO_5040489936" evidence="3">
    <location>
        <begin position="22"/>
        <end position="518"/>
    </location>
</feature>
<evidence type="ECO:0000256" key="1">
    <source>
        <dbReference type="SAM" id="MobiDB-lite"/>
    </source>
</evidence>
<accession>A0A9P6E9R9</accession>
<gene>
    <name evidence="4" type="ORF">CPB83DRAFT_860361</name>
</gene>
<dbReference type="AlphaFoldDB" id="A0A9P6E9R9"/>
<name>A0A9P6E9R9_9AGAR</name>
<feature type="signal peptide" evidence="3">
    <location>
        <begin position="1"/>
        <end position="21"/>
    </location>
</feature>
<evidence type="ECO:0000313" key="5">
    <source>
        <dbReference type="Proteomes" id="UP000807306"/>
    </source>
</evidence>
<feature type="compositionally biased region" description="Polar residues" evidence="1">
    <location>
        <begin position="368"/>
        <end position="390"/>
    </location>
</feature>
<organism evidence="4 5">
    <name type="scientific">Crepidotus variabilis</name>
    <dbReference type="NCBI Taxonomy" id="179855"/>
    <lineage>
        <taxon>Eukaryota</taxon>
        <taxon>Fungi</taxon>
        <taxon>Dikarya</taxon>
        <taxon>Basidiomycota</taxon>
        <taxon>Agaricomycotina</taxon>
        <taxon>Agaricomycetes</taxon>
        <taxon>Agaricomycetidae</taxon>
        <taxon>Agaricales</taxon>
        <taxon>Agaricineae</taxon>
        <taxon>Crepidotaceae</taxon>
        <taxon>Crepidotus</taxon>
    </lineage>
</organism>
<keyword evidence="3" id="KW-0732">Signal</keyword>
<feature type="region of interest" description="Disordered" evidence="1">
    <location>
        <begin position="344"/>
        <end position="478"/>
    </location>
</feature>
<keyword evidence="2" id="KW-0472">Membrane</keyword>
<sequence>MRSKSLLHYFVVVTTVRGALANFIPALQPGFLFQYSQSGQSNLHIPVTSQCEQIHLEWKRDKNSTGPAPVAPYFLQVYSSASSTPYVVAAGLGPTFAWDVPFAPSTQYQICMLDSNGVSGGCEQIHSVITNSTSSTPSCQNVTSPNPMWVSATVPTGALPKYGYIDQCKTMSFRANDAVAPYTLTISPSGHAPFNVTSKSPDISWPVSLSEGTRFFASLQSSDGQSWSNGPIRVGGQGTDDCLSPNSIKRSDFTVYIVGSTIGATCFGLLAGLAAYYFFMRLRRPRRRAPSQKYYSHPYLAQDDPFKALRTPGTSVIGTTAPSLAHTAVPRSPTTASDATALMTPHSHSSELPLLTPSTEPLRPLRPNSAQHTYLSGQSTRSRLHQSVTPFTIAPSESSSSTSAYPLDVKRPFQPDDSMSTTTRDDSTARDDSVSLTSTTQLQRALSARSRAPTYVADPPPHSIPPSLPASPNPRLVRSSQRVHTVAPSEEFPPQYGNHVADHSLNYDPNILSSGTRL</sequence>
<protein>
    <submittedName>
        <fullName evidence="4">Uncharacterized protein</fullName>
    </submittedName>
</protein>
<dbReference type="OrthoDB" id="2563021at2759"/>
<feature type="compositionally biased region" description="Polar residues" evidence="1">
    <location>
        <begin position="434"/>
        <end position="444"/>
    </location>
</feature>
<reference evidence="4" key="1">
    <citation type="submission" date="2020-11" db="EMBL/GenBank/DDBJ databases">
        <authorList>
            <consortium name="DOE Joint Genome Institute"/>
            <person name="Ahrendt S."/>
            <person name="Riley R."/>
            <person name="Andreopoulos W."/>
            <person name="Labutti K."/>
            <person name="Pangilinan J."/>
            <person name="Ruiz-Duenas F.J."/>
            <person name="Barrasa J.M."/>
            <person name="Sanchez-Garcia M."/>
            <person name="Camarero S."/>
            <person name="Miyauchi S."/>
            <person name="Serrano A."/>
            <person name="Linde D."/>
            <person name="Babiker R."/>
            <person name="Drula E."/>
            <person name="Ayuso-Fernandez I."/>
            <person name="Pacheco R."/>
            <person name="Padilla G."/>
            <person name="Ferreira P."/>
            <person name="Barriuso J."/>
            <person name="Kellner H."/>
            <person name="Castanera R."/>
            <person name="Alfaro M."/>
            <person name="Ramirez L."/>
            <person name="Pisabarro A.G."/>
            <person name="Kuo A."/>
            <person name="Tritt A."/>
            <person name="Lipzen A."/>
            <person name="He G."/>
            <person name="Yan M."/>
            <person name="Ng V."/>
            <person name="Cullen D."/>
            <person name="Martin F."/>
            <person name="Rosso M.-N."/>
            <person name="Henrissat B."/>
            <person name="Hibbett D."/>
            <person name="Martinez A.T."/>
            <person name="Grigoriev I.V."/>
        </authorList>
    </citation>
    <scope>NUCLEOTIDE SEQUENCE</scope>
    <source>
        <strain evidence="4">CBS 506.95</strain>
    </source>
</reference>
<comment type="caution">
    <text evidence="4">The sequence shown here is derived from an EMBL/GenBank/DDBJ whole genome shotgun (WGS) entry which is preliminary data.</text>
</comment>
<dbReference type="Proteomes" id="UP000807306">
    <property type="component" value="Unassembled WGS sequence"/>
</dbReference>